<sequence>MSTSKTPRYTPSPLCLLCSSNINHSLSGSALKTSEEDDEDEDDDDNEEREDSSREDEANDQAKVAREEVNAGDIDPPNGQVIRHIIQKGDTLIGISLKYCVDPHHLCTLNKLPPSTIHTTPHLLQTRSYLLLLPSPPPSLPASTLSQLAHERALARFAKITKEEDPLVRRAYVGVAEIDHEFGLQSESYEGEAEKSKVGAAGRKEEQETVEGRAVGRFFEDLEWEGEQRQDNGQGPRGFPVQSGSSSGVRWKAAGPERATSSSDSKKSWWKNWGTQSEGIADVAASSAVNPFPVKLTTTLPTSLSTFPLDALSSGSEGIKAKWVPAEGNDTKGPLKSLTFTCTAQIPDPNSTSTSTSTSSDAALTPSVSDDPEPLVLCHHRSTHQFSKQAYTQGIVLVQCPGCQNRHLIADHLGWFKEITEGKGSDRLKTIEDIMQEKGEVVKTGVLTEGGVTEIL</sequence>
<evidence type="ECO:0000256" key="4">
    <source>
        <dbReference type="PROSITE-ProRule" id="PRU00834"/>
    </source>
</evidence>
<dbReference type="Gene3D" id="3.10.350.10">
    <property type="entry name" value="LysM domain"/>
    <property type="match status" value="1"/>
</dbReference>
<dbReference type="CDD" id="cd00118">
    <property type="entry name" value="LysM"/>
    <property type="match status" value="1"/>
</dbReference>
<feature type="region of interest" description="Disordered" evidence="5">
    <location>
        <begin position="346"/>
        <end position="368"/>
    </location>
</feature>
<dbReference type="Pfam" id="PF05180">
    <property type="entry name" value="zf-DNL"/>
    <property type="match status" value="1"/>
</dbReference>
<dbReference type="GO" id="GO:0050821">
    <property type="term" value="P:protein stabilization"/>
    <property type="evidence" value="ECO:0007669"/>
    <property type="project" value="TreeGrafter"/>
</dbReference>
<dbReference type="InterPro" id="IPR018392">
    <property type="entry name" value="LysM"/>
</dbReference>
<proteinExistence type="predicted"/>
<evidence type="ECO:0000256" key="5">
    <source>
        <dbReference type="SAM" id="MobiDB-lite"/>
    </source>
</evidence>
<keyword evidence="1" id="KW-0479">Metal-binding</keyword>
<feature type="compositionally biased region" description="Acidic residues" evidence="5">
    <location>
        <begin position="35"/>
        <end position="50"/>
    </location>
</feature>
<dbReference type="AlphaFoldDB" id="A0A0F7SR25"/>
<dbReference type="EMBL" id="LN483166">
    <property type="protein sequence ID" value="CED84677.1"/>
    <property type="molecule type" value="Genomic_DNA"/>
</dbReference>
<feature type="compositionally biased region" description="Basic and acidic residues" evidence="5">
    <location>
        <begin position="192"/>
        <end position="210"/>
    </location>
</feature>
<dbReference type="GO" id="GO:0008270">
    <property type="term" value="F:zinc ion binding"/>
    <property type="evidence" value="ECO:0007669"/>
    <property type="project" value="UniProtKB-KW"/>
</dbReference>
<feature type="domain" description="DNL-type" evidence="6">
    <location>
        <begin position="364"/>
        <end position="456"/>
    </location>
</feature>
<dbReference type="GO" id="GO:0051087">
    <property type="term" value="F:protein-folding chaperone binding"/>
    <property type="evidence" value="ECO:0007669"/>
    <property type="project" value="TreeGrafter"/>
</dbReference>
<dbReference type="PANTHER" id="PTHR20922:SF13">
    <property type="entry name" value="DNL-TYPE ZINC FINGER PROTEIN"/>
    <property type="match status" value="1"/>
</dbReference>
<feature type="region of interest" description="Disordered" evidence="5">
    <location>
        <begin position="187"/>
        <end position="210"/>
    </location>
</feature>
<dbReference type="InterPro" id="IPR036779">
    <property type="entry name" value="LysM_dom_sf"/>
</dbReference>
<dbReference type="GO" id="GO:0006457">
    <property type="term" value="P:protein folding"/>
    <property type="evidence" value="ECO:0007669"/>
    <property type="project" value="TreeGrafter"/>
</dbReference>
<evidence type="ECO:0000256" key="2">
    <source>
        <dbReference type="ARBA" id="ARBA00022771"/>
    </source>
</evidence>
<protein>
    <submittedName>
        <fullName evidence="7">Uncharacterized conserved protein</fullName>
    </submittedName>
</protein>
<dbReference type="GO" id="GO:0030150">
    <property type="term" value="P:protein import into mitochondrial matrix"/>
    <property type="evidence" value="ECO:0007669"/>
    <property type="project" value="TreeGrafter"/>
</dbReference>
<keyword evidence="2 4" id="KW-0863">Zinc-finger</keyword>
<evidence type="ECO:0000259" key="6">
    <source>
        <dbReference type="PROSITE" id="PS51501"/>
    </source>
</evidence>
<evidence type="ECO:0000313" key="7">
    <source>
        <dbReference type="EMBL" id="CED84677.1"/>
    </source>
</evidence>
<dbReference type="GO" id="GO:0005739">
    <property type="term" value="C:mitochondrion"/>
    <property type="evidence" value="ECO:0007669"/>
    <property type="project" value="TreeGrafter"/>
</dbReference>
<dbReference type="InterPro" id="IPR024158">
    <property type="entry name" value="Mt_import_TIM15"/>
</dbReference>
<dbReference type="PROSITE" id="PS51501">
    <property type="entry name" value="ZF_DNL"/>
    <property type="match status" value="1"/>
</dbReference>
<accession>A0A0F7SR25</accession>
<dbReference type="PANTHER" id="PTHR20922">
    <property type="entry name" value="DNL-TYPE ZINC FINGER PROTEIN"/>
    <property type="match status" value="1"/>
</dbReference>
<evidence type="ECO:0000256" key="3">
    <source>
        <dbReference type="ARBA" id="ARBA00022833"/>
    </source>
</evidence>
<organism evidence="7">
    <name type="scientific">Phaffia rhodozyma</name>
    <name type="common">Yeast</name>
    <name type="synonym">Xanthophyllomyces dendrorhous</name>
    <dbReference type="NCBI Taxonomy" id="264483"/>
    <lineage>
        <taxon>Eukaryota</taxon>
        <taxon>Fungi</taxon>
        <taxon>Dikarya</taxon>
        <taxon>Basidiomycota</taxon>
        <taxon>Agaricomycotina</taxon>
        <taxon>Tremellomycetes</taxon>
        <taxon>Cystofilobasidiales</taxon>
        <taxon>Mrakiaceae</taxon>
        <taxon>Phaffia</taxon>
    </lineage>
</organism>
<feature type="compositionally biased region" description="Low complexity" evidence="5">
    <location>
        <begin position="351"/>
        <end position="360"/>
    </location>
</feature>
<feature type="region of interest" description="Disordered" evidence="5">
    <location>
        <begin position="227"/>
        <end position="270"/>
    </location>
</feature>
<reference evidence="7" key="1">
    <citation type="submission" date="2014-08" db="EMBL/GenBank/DDBJ databases">
        <authorList>
            <person name="Sharma Rahul"/>
            <person name="Thines Marco"/>
        </authorList>
    </citation>
    <scope>NUCLEOTIDE SEQUENCE</scope>
</reference>
<evidence type="ECO:0000256" key="1">
    <source>
        <dbReference type="ARBA" id="ARBA00022723"/>
    </source>
</evidence>
<feature type="region of interest" description="Disordered" evidence="5">
    <location>
        <begin position="26"/>
        <end position="78"/>
    </location>
</feature>
<name>A0A0F7SR25_PHARH</name>
<keyword evidence="3" id="KW-0862">Zinc</keyword>
<dbReference type="InterPro" id="IPR007853">
    <property type="entry name" value="Znf_DNL-typ"/>
</dbReference>
<dbReference type="SUPFAM" id="SSF54106">
    <property type="entry name" value="LysM domain"/>
    <property type="match status" value="1"/>
</dbReference>